<feature type="transmembrane region" description="Helical" evidence="1">
    <location>
        <begin position="205"/>
        <end position="224"/>
    </location>
</feature>
<dbReference type="Pfam" id="PF14023">
    <property type="entry name" value="Bestrophin-like"/>
    <property type="match status" value="1"/>
</dbReference>
<sequence>MNGTEAAEVYSGFAEPLVPFPYLVVLILLALPLAAFLGFRLGATEYRRLEYGKFSSEKIPGGTSLGAMLALLGLLLGFAFSSALGWREARQSSLVEEATTISTAFLTADLLDDPGRTDLQVRILSYAETRLATVDDTRTREAWTAFLAKTLEAQAAIWPATLRATDAATSDPVRTAVVRSVTDMLDAHTRRIAAAAQQIPPPAKLMIFFVSVIAILILGNRSALQGRPLTWRTFVFAGVLSIVMIIIFDLDRTLEGTMRENPDTLHATIHEMQTALSARSE</sequence>
<evidence type="ECO:0000313" key="3">
    <source>
        <dbReference type="Proteomes" id="UP000619079"/>
    </source>
</evidence>
<keyword evidence="1" id="KW-0472">Membrane</keyword>
<feature type="transmembrane region" description="Helical" evidence="1">
    <location>
        <begin position="231"/>
        <end position="248"/>
    </location>
</feature>
<feature type="transmembrane region" description="Helical" evidence="1">
    <location>
        <begin position="20"/>
        <end position="43"/>
    </location>
</feature>
<comment type="caution">
    <text evidence="2">The sequence shown here is derived from an EMBL/GenBank/DDBJ whole genome shotgun (WGS) entry which is preliminary data.</text>
</comment>
<accession>A0A8J7LXC2</accession>
<dbReference type="EMBL" id="JAELVR010000014">
    <property type="protein sequence ID" value="MBJ6373506.1"/>
    <property type="molecule type" value="Genomic_DNA"/>
</dbReference>
<dbReference type="AlphaFoldDB" id="A0A8J7LXC2"/>
<feature type="transmembrane region" description="Helical" evidence="1">
    <location>
        <begin position="64"/>
        <end position="86"/>
    </location>
</feature>
<keyword evidence="1" id="KW-0812">Transmembrane</keyword>
<reference evidence="2" key="1">
    <citation type="submission" date="2020-12" db="EMBL/GenBank/DDBJ databases">
        <title>Sedimentitalea sp. nov., isolated from sand in Incheon.</title>
        <authorList>
            <person name="Kim W."/>
        </authorList>
    </citation>
    <scope>NUCLEOTIDE SEQUENCE</scope>
    <source>
        <strain evidence="2">CAU 1593</strain>
    </source>
</reference>
<evidence type="ECO:0008006" key="4">
    <source>
        <dbReference type="Google" id="ProtNLM"/>
    </source>
</evidence>
<dbReference type="InterPro" id="IPR025333">
    <property type="entry name" value="DUF4239"/>
</dbReference>
<gene>
    <name evidence="2" type="ORF">JF290_18435</name>
</gene>
<dbReference type="Proteomes" id="UP000619079">
    <property type="component" value="Unassembled WGS sequence"/>
</dbReference>
<protein>
    <recommendedName>
        <fullName evidence="4">DUF4239 domain-containing protein</fullName>
    </recommendedName>
</protein>
<organism evidence="2 3">
    <name type="scientific">Sedimentitalea arenosa</name>
    <dbReference type="NCBI Taxonomy" id="2798803"/>
    <lineage>
        <taxon>Bacteria</taxon>
        <taxon>Pseudomonadati</taxon>
        <taxon>Pseudomonadota</taxon>
        <taxon>Alphaproteobacteria</taxon>
        <taxon>Rhodobacterales</taxon>
        <taxon>Paracoccaceae</taxon>
        <taxon>Sedimentitalea</taxon>
    </lineage>
</organism>
<keyword evidence="3" id="KW-1185">Reference proteome</keyword>
<name>A0A8J7LXC2_9RHOB</name>
<evidence type="ECO:0000313" key="2">
    <source>
        <dbReference type="EMBL" id="MBJ6373506.1"/>
    </source>
</evidence>
<dbReference type="RefSeq" id="WP_199026379.1">
    <property type="nucleotide sequence ID" value="NZ_JAELVR010000014.1"/>
</dbReference>
<keyword evidence="1" id="KW-1133">Transmembrane helix</keyword>
<proteinExistence type="predicted"/>
<evidence type="ECO:0000256" key="1">
    <source>
        <dbReference type="SAM" id="Phobius"/>
    </source>
</evidence>